<evidence type="ECO:0000256" key="12">
    <source>
        <dbReference type="ARBA" id="ARBA00023172"/>
    </source>
</evidence>
<evidence type="ECO:0000256" key="1">
    <source>
        <dbReference type="ARBA" id="ARBA00004123"/>
    </source>
</evidence>
<evidence type="ECO:0000256" key="6">
    <source>
        <dbReference type="ARBA" id="ARBA00022763"/>
    </source>
</evidence>
<dbReference type="GO" id="GO:0003684">
    <property type="term" value="F:damaged DNA binding"/>
    <property type="evidence" value="ECO:0007669"/>
    <property type="project" value="InterPro"/>
</dbReference>
<dbReference type="Pfam" id="PF03731">
    <property type="entry name" value="Ku_N"/>
    <property type="match status" value="1"/>
</dbReference>
<dbReference type="AlphaFoldDB" id="A0AAD5EIK2"/>
<keyword evidence="10" id="KW-0779">Telomere</keyword>
<dbReference type="InterPro" id="IPR006165">
    <property type="entry name" value="Ku70"/>
</dbReference>
<evidence type="ECO:0000256" key="11">
    <source>
        <dbReference type="ARBA" id="ARBA00023125"/>
    </source>
</evidence>
<evidence type="ECO:0000259" key="16">
    <source>
        <dbReference type="SMART" id="SM00559"/>
    </source>
</evidence>
<dbReference type="Pfam" id="PF02735">
    <property type="entry name" value="Ku"/>
    <property type="match status" value="1"/>
</dbReference>
<keyword evidence="12" id="KW-0233">DNA recombination</keyword>
<evidence type="ECO:0000256" key="10">
    <source>
        <dbReference type="ARBA" id="ARBA00022895"/>
    </source>
</evidence>
<gene>
    <name evidence="17" type="ORF">K450DRAFT_219480</name>
</gene>
<keyword evidence="6" id="KW-0227">DNA damage</keyword>
<evidence type="ECO:0000313" key="17">
    <source>
        <dbReference type="EMBL" id="KAI8584363.1"/>
    </source>
</evidence>
<dbReference type="GO" id="GO:0003678">
    <property type="term" value="F:DNA helicase activity"/>
    <property type="evidence" value="ECO:0007669"/>
    <property type="project" value="InterPro"/>
</dbReference>
<dbReference type="GO" id="GO:0006303">
    <property type="term" value="P:double-strand break repair via nonhomologous end joining"/>
    <property type="evidence" value="ECO:0007669"/>
    <property type="project" value="InterPro"/>
</dbReference>
<dbReference type="CDD" id="cd01458">
    <property type="entry name" value="vWA_ku"/>
    <property type="match status" value="1"/>
</dbReference>
<evidence type="ECO:0000256" key="2">
    <source>
        <dbReference type="ARBA" id="ARBA00004574"/>
    </source>
</evidence>
<keyword evidence="11" id="KW-0238">DNA-binding</keyword>
<evidence type="ECO:0000256" key="13">
    <source>
        <dbReference type="ARBA" id="ARBA00023204"/>
    </source>
</evidence>
<protein>
    <recommendedName>
        <fullName evidence="4">ATP-dependent DNA helicase II subunit 1</fullName>
    </recommendedName>
    <alternativeName>
        <fullName evidence="15">ATP-dependent DNA helicase II subunit Ku70</fullName>
    </alternativeName>
</protein>
<keyword evidence="10" id="KW-0158">Chromosome</keyword>
<evidence type="ECO:0000256" key="9">
    <source>
        <dbReference type="ARBA" id="ARBA00022840"/>
    </source>
</evidence>
<keyword evidence="7" id="KW-0378">Hydrolase</keyword>
<keyword evidence="13" id="KW-0234">DNA repair</keyword>
<dbReference type="PANTHER" id="PTHR12604:SF2">
    <property type="entry name" value="X-RAY REPAIR CROSS-COMPLEMENTING PROTEIN 6"/>
    <property type="match status" value="1"/>
</dbReference>
<evidence type="ECO:0000313" key="18">
    <source>
        <dbReference type="Proteomes" id="UP001206595"/>
    </source>
</evidence>
<dbReference type="InterPro" id="IPR047087">
    <property type="entry name" value="KU70_core_dom"/>
</dbReference>
<proteinExistence type="inferred from homology"/>
<dbReference type="SUPFAM" id="SSF53300">
    <property type="entry name" value="vWA-like"/>
    <property type="match status" value="1"/>
</dbReference>
<dbReference type="InterPro" id="IPR016194">
    <property type="entry name" value="SPOC-like_C_dom_sf"/>
</dbReference>
<dbReference type="CDD" id="cd00788">
    <property type="entry name" value="KU70"/>
    <property type="match status" value="1"/>
</dbReference>
<dbReference type="PIRSF" id="PIRSF003033">
    <property type="entry name" value="Ku70"/>
    <property type="match status" value="1"/>
</dbReference>
<dbReference type="Gene3D" id="3.40.50.410">
    <property type="entry name" value="von Willebrand factor, type A domain"/>
    <property type="match status" value="1"/>
</dbReference>
<reference evidence="17" key="2">
    <citation type="journal article" date="2022" name="Proc. Natl. Acad. Sci. U.S.A.">
        <title>Diploid-dominant life cycles characterize the early evolution of Fungi.</title>
        <authorList>
            <person name="Amses K.R."/>
            <person name="Simmons D.R."/>
            <person name="Longcore J.E."/>
            <person name="Mondo S.J."/>
            <person name="Seto K."/>
            <person name="Jeronimo G.H."/>
            <person name="Bonds A.E."/>
            <person name="Quandt C.A."/>
            <person name="Davis W.J."/>
            <person name="Chang Y."/>
            <person name="Federici B.A."/>
            <person name="Kuo A."/>
            <person name="LaButti K."/>
            <person name="Pangilinan J."/>
            <person name="Andreopoulos W."/>
            <person name="Tritt A."/>
            <person name="Riley R."/>
            <person name="Hundley H."/>
            <person name="Johnson J."/>
            <person name="Lipzen A."/>
            <person name="Barry K."/>
            <person name="Lang B.F."/>
            <person name="Cuomo C.A."/>
            <person name="Buchler N.E."/>
            <person name="Grigoriev I.V."/>
            <person name="Spatafora J.W."/>
            <person name="Stajich J.E."/>
            <person name="James T.Y."/>
        </authorList>
    </citation>
    <scope>NUCLEOTIDE SEQUENCE</scope>
    <source>
        <strain evidence="17">AG</strain>
    </source>
</reference>
<dbReference type="Gene3D" id="2.40.290.10">
    <property type="match status" value="1"/>
</dbReference>
<dbReference type="InterPro" id="IPR036361">
    <property type="entry name" value="SAP_dom_sf"/>
</dbReference>
<keyword evidence="18" id="KW-1185">Reference proteome</keyword>
<evidence type="ECO:0000256" key="14">
    <source>
        <dbReference type="ARBA" id="ARBA00023242"/>
    </source>
</evidence>
<dbReference type="GO" id="GO:0016787">
    <property type="term" value="F:hydrolase activity"/>
    <property type="evidence" value="ECO:0007669"/>
    <property type="project" value="UniProtKB-KW"/>
</dbReference>
<dbReference type="SUPFAM" id="SSF100939">
    <property type="entry name" value="SPOC domain-like"/>
    <property type="match status" value="1"/>
</dbReference>
<comment type="similarity">
    <text evidence="3">Belongs to the ku70 family.</text>
</comment>
<dbReference type="GO" id="GO:0006310">
    <property type="term" value="P:DNA recombination"/>
    <property type="evidence" value="ECO:0007669"/>
    <property type="project" value="UniProtKB-KW"/>
</dbReference>
<dbReference type="Gene3D" id="1.10.1600.10">
    <property type="match status" value="1"/>
</dbReference>
<dbReference type="GO" id="GO:0000781">
    <property type="term" value="C:chromosome, telomeric region"/>
    <property type="evidence" value="ECO:0007669"/>
    <property type="project" value="UniProtKB-SubCell"/>
</dbReference>
<evidence type="ECO:0000256" key="4">
    <source>
        <dbReference type="ARBA" id="ARBA00021796"/>
    </source>
</evidence>
<organism evidence="17 18">
    <name type="scientific">Umbelopsis ramanniana AG</name>
    <dbReference type="NCBI Taxonomy" id="1314678"/>
    <lineage>
        <taxon>Eukaryota</taxon>
        <taxon>Fungi</taxon>
        <taxon>Fungi incertae sedis</taxon>
        <taxon>Mucoromycota</taxon>
        <taxon>Mucoromycotina</taxon>
        <taxon>Umbelopsidomycetes</taxon>
        <taxon>Umbelopsidales</taxon>
        <taxon>Umbelopsidaceae</taxon>
        <taxon>Umbelopsis</taxon>
    </lineage>
</organism>
<keyword evidence="14" id="KW-0539">Nucleus</keyword>
<dbReference type="RefSeq" id="XP_051449367.1">
    <property type="nucleotide sequence ID" value="XM_051585375.1"/>
</dbReference>
<dbReference type="Pfam" id="PF03730">
    <property type="entry name" value="Ku_C"/>
    <property type="match status" value="1"/>
</dbReference>
<dbReference type="InterPro" id="IPR036465">
    <property type="entry name" value="vWFA_dom_sf"/>
</dbReference>
<dbReference type="GO" id="GO:0042162">
    <property type="term" value="F:telomeric DNA binding"/>
    <property type="evidence" value="ECO:0007669"/>
    <property type="project" value="InterPro"/>
</dbReference>
<dbReference type="GO" id="GO:0000723">
    <property type="term" value="P:telomere maintenance"/>
    <property type="evidence" value="ECO:0007669"/>
    <property type="project" value="InterPro"/>
</dbReference>
<dbReference type="Gene3D" id="1.10.720.30">
    <property type="entry name" value="SAP domain"/>
    <property type="match status" value="1"/>
</dbReference>
<dbReference type="GO" id="GO:0043564">
    <property type="term" value="C:Ku70:Ku80 complex"/>
    <property type="evidence" value="ECO:0007669"/>
    <property type="project" value="InterPro"/>
</dbReference>
<comment type="caution">
    <text evidence="17">The sequence shown here is derived from an EMBL/GenBank/DDBJ whole genome shotgun (WGS) entry which is preliminary data.</text>
</comment>
<dbReference type="GeneID" id="75910723"/>
<evidence type="ECO:0000256" key="15">
    <source>
        <dbReference type="ARBA" id="ARBA00031811"/>
    </source>
</evidence>
<dbReference type="SMART" id="SM00559">
    <property type="entry name" value="Ku78"/>
    <property type="match status" value="1"/>
</dbReference>
<dbReference type="GO" id="GO:0005524">
    <property type="term" value="F:ATP binding"/>
    <property type="evidence" value="ECO:0007669"/>
    <property type="project" value="UniProtKB-KW"/>
</dbReference>
<feature type="domain" description="Ku" evidence="16">
    <location>
        <begin position="312"/>
        <end position="457"/>
    </location>
</feature>
<keyword evidence="8" id="KW-0347">Helicase</keyword>
<dbReference type="GO" id="GO:0003690">
    <property type="term" value="F:double-stranded DNA binding"/>
    <property type="evidence" value="ECO:0007669"/>
    <property type="project" value="TreeGrafter"/>
</dbReference>
<reference evidence="17" key="1">
    <citation type="submission" date="2021-06" db="EMBL/GenBank/DDBJ databases">
        <authorList>
            <consortium name="DOE Joint Genome Institute"/>
            <person name="Mondo S.J."/>
            <person name="Amses K.R."/>
            <person name="Simmons D.R."/>
            <person name="Longcore J.E."/>
            <person name="Seto K."/>
            <person name="Alves G.H."/>
            <person name="Bonds A.E."/>
            <person name="Quandt C.A."/>
            <person name="Davis W.J."/>
            <person name="Chang Y."/>
            <person name="Letcher P.M."/>
            <person name="Powell M.J."/>
            <person name="Kuo A."/>
            <person name="Labutti K."/>
            <person name="Pangilinan J."/>
            <person name="Andreopoulos W."/>
            <person name="Tritt A."/>
            <person name="Riley R."/>
            <person name="Hundley H."/>
            <person name="Johnson J."/>
            <person name="Lipzen A."/>
            <person name="Barry K."/>
            <person name="Berbee M.L."/>
            <person name="Buchler N.E."/>
            <person name="Grigoriev I.V."/>
            <person name="Spatafora J.W."/>
            <person name="Stajich J.E."/>
            <person name="James T.Y."/>
        </authorList>
    </citation>
    <scope>NUCLEOTIDE SEQUENCE</scope>
    <source>
        <strain evidence="17">AG</strain>
    </source>
</reference>
<dbReference type="InterPro" id="IPR006164">
    <property type="entry name" value="DNA_bd_Ku70/Ku80"/>
</dbReference>
<dbReference type="EMBL" id="MU620893">
    <property type="protein sequence ID" value="KAI8584363.1"/>
    <property type="molecule type" value="Genomic_DNA"/>
</dbReference>
<dbReference type="InterPro" id="IPR005161">
    <property type="entry name" value="Ku_N"/>
</dbReference>
<dbReference type="PANTHER" id="PTHR12604">
    <property type="entry name" value="KU AUTOANTIGEN DNA HELICASE"/>
    <property type="match status" value="1"/>
</dbReference>
<evidence type="ECO:0000256" key="7">
    <source>
        <dbReference type="ARBA" id="ARBA00022801"/>
    </source>
</evidence>
<dbReference type="InterPro" id="IPR027388">
    <property type="entry name" value="Ku70_bridge/pillars_dom_sf"/>
</dbReference>
<evidence type="ECO:0000256" key="3">
    <source>
        <dbReference type="ARBA" id="ARBA00005240"/>
    </source>
</evidence>
<keyword evidence="9" id="KW-0067">ATP-binding</keyword>
<dbReference type="SUPFAM" id="SSF68906">
    <property type="entry name" value="SAP domain"/>
    <property type="match status" value="1"/>
</dbReference>
<name>A0AAD5EIK2_UMBRA</name>
<dbReference type="NCBIfam" id="TIGR00578">
    <property type="entry name" value="ku70"/>
    <property type="match status" value="1"/>
</dbReference>
<dbReference type="Proteomes" id="UP001206595">
    <property type="component" value="Unassembled WGS sequence"/>
</dbReference>
<dbReference type="Gene3D" id="4.10.970.10">
    <property type="entry name" value="Ku70, bridge and pillars"/>
    <property type="match status" value="1"/>
</dbReference>
<accession>A0AAD5EIK2</accession>
<comment type="subcellular location">
    <subcellularLocation>
        <location evidence="2">Chromosome</location>
        <location evidence="2">Telomere</location>
    </subcellularLocation>
    <subcellularLocation>
        <location evidence="1">Nucleus</location>
    </subcellularLocation>
</comment>
<evidence type="ECO:0000256" key="8">
    <source>
        <dbReference type="ARBA" id="ARBA00022806"/>
    </source>
</evidence>
<keyword evidence="5" id="KW-0547">Nucleotide-binding</keyword>
<dbReference type="InterPro" id="IPR005160">
    <property type="entry name" value="Ku_C"/>
</dbReference>
<evidence type="ECO:0000256" key="5">
    <source>
        <dbReference type="ARBA" id="ARBA00022741"/>
    </source>
</evidence>
<sequence length="603" mass="68212">MSNSWNQPNEDDEDELFKTEEVDDYSNHDSILMVIDASPPMLQPQENGEIPLQSALECVKSVLLSKAFSSPSDSVGVLVYGTRSKQNDAGHDHIYILQNMDSPDAPRIKEIESLAANISGFEEEYGSVADEFPLGNVFWTASNIFSLSTKKKGSRRIFLITNEDNPHSTDISLRNAAIRRAKDLLEVGIRIELFGIDKPDHTFNNESFYSSIIESDEAIKTAERDSAFQTPVEAPKSSGKLADLLQSIRRKQIKKRSEFRIPLHLNDELTIGVVGYALVREQVRSSYQKVLVTGEQVKEVDSVVTWKCVDTDQLLLPTDIKFYYNVGSEPIVFTKDELDTIRNFGEPGIRIIGFMDQNHVQEYWNITHAYFIYPNEYEYHGSTRTFTALLRSTVKSKKAILCSIIRRTNALPKIAVLLPQEEALDKQGVQVRPPGFHVIIMPYADDIRPVPVDRLPTEATDEQIDAAKAFVEKLALKGRFDPLVYENPFLQRHYAGLQAAALEHPIEAVVDKTMPRNEAIFKRIGNEIQAFNEIVQRSSAASQPSQYNQLDDEVELHWREQTLNQCTVPILKQWLLNKGLAAKGRKADLMAQVDQYLKAHTQS</sequence>